<feature type="repeat" description="WD" evidence="3">
    <location>
        <begin position="367"/>
        <end position="408"/>
    </location>
</feature>
<keyword evidence="2" id="KW-0677">Repeat</keyword>
<gene>
    <name evidence="4" type="ORF">PAXINDRAFT_85483</name>
</gene>
<keyword evidence="1 3" id="KW-0853">WD repeat</keyword>
<dbReference type="GO" id="GO:1990234">
    <property type="term" value="C:transferase complex"/>
    <property type="evidence" value="ECO:0007669"/>
    <property type="project" value="UniProtKB-ARBA"/>
</dbReference>
<dbReference type="InterPro" id="IPR011047">
    <property type="entry name" value="Quinoprotein_ADH-like_sf"/>
</dbReference>
<accession>A0A0C9TJ71</accession>
<dbReference type="Pfam" id="PF00400">
    <property type="entry name" value="WD40"/>
    <property type="match status" value="13"/>
</dbReference>
<evidence type="ECO:0000256" key="1">
    <source>
        <dbReference type="ARBA" id="ARBA00022574"/>
    </source>
</evidence>
<evidence type="ECO:0008006" key="6">
    <source>
        <dbReference type="Google" id="ProtNLM"/>
    </source>
</evidence>
<feature type="repeat" description="WD" evidence="3">
    <location>
        <begin position="530"/>
        <end position="562"/>
    </location>
</feature>
<reference evidence="5" key="2">
    <citation type="submission" date="2015-01" db="EMBL/GenBank/DDBJ databases">
        <title>Evolutionary Origins and Diversification of the Mycorrhizal Mutualists.</title>
        <authorList>
            <consortium name="DOE Joint Genome Institute"/>
            <consortium name="Mycorrhizal Genomics Consortium"/>
            <person name="Kohler A."/>
            <person name="Kuo A."/>
            <person name="Nagy L.G."/>
            <person name="Floudas D."/>
            <person name="Copeland A."/>
            <person name="Barry K.W."/>
            <person name="Cichocki N."/>
            <person name="Veneault-Fourrey C."/>
            <person name="LaButti K."/>
            <person name="Lindquist E.A."/>
            <person name="Lipzen A."/>
            <person name="Lundell T."/>
            <person name="Morin E."/>
            <person name="Murat C."/>
            <person name="Riley R."/>
            <person name="Ohm R."/>
            <person name="Sun H."/>
            <person name="Tunlid A."/>
            <person name="Henrissat B."/>
            <person name="Grigoriev I.V."/>
            <person name="Hibbett D.S."/>
            <person name="Martin F."/>
        </authorList>
    </citation>
    <scope>NUCLEOTIDE SEQUENCE [LARGE SCALE GENOMIC DNA]</scope>
    <source>
        <strain evidence="5">ATCC 200175</strain>
    </source>
</reference>
<keyword evidence="5" id="KW-1185">Reference proteome</keyword>
<dbReference type="SUPFAM" id="SSF50978">
    <property type="entry name" value="WD40 repeat-like"/>
    <property type="match status" value="1"/>
</dbReference>
<dbReference type="CDD" id="cd00200">
    <property type="entry name" value="WD40"/>
    <property type="match status" value="2"/>
</dbReference>
<organism evidence="4 5">
    <name type="scientific">Paxillus involutus ATCC 200175</name>
    <dbReference type="NCBI Taxonomy" id="664439"/>
    <lineage>
        <taxon>Eukaryota</taxon>
        <taxon>Fungi</taxon>
        <taxon>Dikarya</taxon>
        <taxon>Basidiomycota</taxon>
        <taxon>Agaricomycotina</taxon>
        <taxon>Agaricomycetes</taxon>
        <taxon>Agaricomycetidae</taxon>
        <taxon>Boletales</taxon>
        <taxon>Paxilineae</taxon>
        <taxon>Paxillaceae</taxon>
        <taxon>Paxillus</taxon>
    </lineage>
</organism>
<dbReference type="Proteomes" id="UP000053647">
    <property type="component" value="Unassembled WGS sequence"/>
</dbReference>
<dbReference type="InterPro" id="IPR001680">
    <property type="entry name" value="WD40_rpt"/>
</dbReference>
<evidence type="ECO:0000256" key="3">
    <source>
        <dbReference type="PROSITE-ProRule" id="PRU00221"/>
    </source>
</evidence>
<dbReference type="PANTHER" id="PTHR22847:SF637">
    <property type="entry name" value="WD REPEAT DOMAIN 5B"/>
    <property type="match status" value="1"/>
</dbReference>
<dbReference type="SMART" id="SM00320">
    <property type="entry name" value="WD40"/>
    <property type="match status" value="13"/>
</dbReference>
<feature type="repeat" description="WD" evidence="3">
    <location>
        <begin position="241"/>
        <end position="273"/>
    </location>
</feature>
<reference evidence="4 5" key="1">
    <citation type="submission" date="2014-06" db="EMBL/GenBank/DDBJ databases">
        <authorList>
            <consortium name="DOE Joint Genome Institute"/>
            <person name="Kuo A."/>
            <person name="Kohler A."/>
            <person name="Nagy L.G."/>
            <person name="Floudas D."/>
            <person name="Copeland A."/>
            <person name="Barry K.W."/>
            <person name="Cichocki N."/>
            <person name="Veneault-Fourrey C."/>
            <person name="LaButti K."/>
            <person name="Lindquist E.A."/>
            <person name="Lipzen A."/>
            <person name="Lundell T."/>
            <person name="Morin E."/>
            <person name="Murat C."/>
            <person name="Sun H."/>
            <person name="Tunlid A."/>
            <person name="Henrissat B."/>
            <person name="Grigoriev I.V."/>
            <person name="Hibbett D.S."/>
            <person name="Martin F."/>
            <person name="Nordberg H.P."/>
            <person name="Cantor M.N."/>
            <person name="Hua S.X."/>
        </authorList>
    </citation>
    <scope>NUCLEOTIDE SEQUENCE [LARGE SCALE GENOMIC DNA]</scope>
    <source>
        <strain evidence="4 5">ATCC 200175</strain>
    </source>
</reference>
<feature type="repeat" description="WD" evidence="3">
    <location>
        <begin position="325"/>
        <end position="366"/>
    </location>
</feature>
<evidence type="ECO:0000256" key="2">
    <source>
        <dbReference type="ARBA" id="ARBA00022737"/>
    </source>
</evidence>
<dbReference type="AlphaFoldDB" id="A0A0C9TJ71"/>
<dbReference type="PROSITE" id="PS50294">
    <property type="entry name" value="WD_REPEATS_REGION"/>
    <property type="match status" value="8"/>
</dbReference>
<feature type="repeat" description="WD" evidence="3">
    <location>
        <begin position="114"/>
        <end position="155"/>
    </location>
</feature>
<feature type="repeat" description="WD" evidence="3">
    <location>
        <begin position="210"/>
        <end position="241"/>
    </location>
</feature>
<dbReference type="Gene3D" id="2.130.10.10">
    <property type="entry name" value="YVTN repeat-like/Quinoprotein amine dehydrogenase"/>
    <property type="match status" value="4"/>
</dbReference>
<protein>
    <recommendedName>
        <fullName evidence="6">WD40 repeat-like protein</fullName>
    </recommendedName>
</protein>
<feature type="repeat" description="WD" evidence="3">
    <location>
        <begin position="284"/>
        <end position="325"/>
    </location>
</feature>
<dbReference type="PRINTS" id="PR00320">
    <property type="entry name" value="GPROTEINBRPT"/>
</dbReference>
<evidence type="ECO:0000313" key="4">
    <source>
        <dbReference type="EMBL" id="KIJ10773.1"/>
    </source>
</evidence>
<dbReference type="OrthoDB" id="2672598at2759"/>
<dbReference type="EMBL" id="KN819396">
    <property type="protein sequence ID" value="KIJ10773.1"/>
    <property type="molecule type" value="Genomic_DNA"/>
</dbReference>
<dbReference type="InterPro" id="IPR036322">
    <property type="entry name" value="WD40_repeat_dom_sf"/>
</dbReference>
<evidence type="ECO:0000313" key="5">
    <source>
        <dbReference type="Proteomes" id="UP000053647"/>
    </source>
</evidence>
<sequence length="591" mass="64516">MHTLSRSVSPEIASVPPIVSNAGHPVPVQVLEGHDVGVRCVCFYADENKLVSGSGDNTLRIWDRKTGAAQVLSGHTRWVWDVDVSRDGKMVVSGSEDKTVRIWDGESGEVMHVFEGHKDEVNSVEFSWDSSRVVSGSDDHTVRVWLVETGELAFEPIECHGRVLCVRYSPSGERIASGADNLQIWNAETGDGTIECLSRYSRATKVWLDVCFYPDESKLVSGSSDKTLRIWNRKTGAVEVLSGHTDTVWDVDVSPDGKMVVSGSMDKTVRIWDGITHPEPLQVLEGHESQAVCVCFYADENKLVSGSSDYTLRIWDRKTGAAQVLSGHTGTVQEVDVSLDGEMVVSGSEDFTVRLWNGESGEMMHTWEGHEHTVNSVKFSPDASSVMSGSEDNIVLVWSVETGEPAFEPIECDGSVYCVRYSPSGDRIASGADSVQIWDAETGVGLLTIRHSEVSSLAWTADGTHIIGGGEGEVTIWNSDDGEQLRTWKAHDGLITALALSPTTTHLVTSRWDEKTAFVFDTSTGEQVAILKHDGHVEAIAFSHSGRLIATGCGDKKIYLWEDPTFKDPKTTVSPVLVASMHGLLPQPTNR</sequence>
<feature type="repeat" description="WD" evidence="3">
    <location>
        <begin position="31"/>
        <end position="72"/>
    </location>
</feature>
<name>A0A0C9TJ71_PAXIN</name>
<dbReference type="HOGENOM" id="CLU_000288_6_12_1"/>
<feature type="repeat" description="WD" evidence="3">
    <location>
        <begin position="72"/>
        <end position="113"/>
    </location>
</feature>
<dbReference type="SUPFAM" id="SSF50998">
    <property type="entry name" value="Quinoprotein alcohol dehydrogenase-like"/>
    <property type="match status" value="1"/>
</dbReference>
<dbReference type="InterPro" id="IPR015943">
    <property type="entry name" value="WD40/YVTN_repeat-like_dom_sf"/>
</dbReference>
<dbReference type="PANTHER" id="PTHR22847">
    <property type="entry name" value="WD40 REPEAT PROTEIN"/>
    <property type="match status" value="1"/>
</dbReference>
<dbReference type="InterPro" id="IPR020472">
    <property type="entry name" value="WD40_PAC1"/>
</dbReference>
<dbReference type="PROSITE" id="PS50082">
    <property type="entry name" value="WD_REPEATS_2"/>
    <property type="match status" value="9"/>
</dbReference>
<proteinExistence type="predicted"/>